<dbReference type="AlphaFoldDB" id="A0A934KLL3"/>
<dbReference type="InterPro" id="IPR024747">
    <property type="entry name" value="Pyridox_Oxase-rel"/>
</dbReference>
<keyword evidence="2" id="KW-1185">Reference proteome</keyword>
<proteinExistence type="predicted"/>
<gene>
    <name evidence="1" type="ORF">JEM65_12275</name>
</gene>
<evidence type="ECO:0000313" key="1">
    <source>
        <dbReference type="EMBL" id="MBJ7881422.1"/>
    </source>
</evidence>
<comment type="caution">
    <text evidence="1">The sequence shown here is derived from an EMBL/GenBank/DDBJ whole genome shotgun (WGS) entry which is preliminary data.</text>
</comment>
<dbReference type="RefSeq" id="WP_199599919.1">
    <property type="nucleotide sequence ID" value="NZ_JAEHJZ010000029.1"/>
</dbReference>
<dbReference type="Proteomes" id="UP000662373">
    <property type="component" value="Unassembled WGS sequence"/>
</dbReference>
<reference evidence="1 2" key="1">
    <citation type="submission" date="2020-09" db="EMBL/GenBank/DDBJ databases">
        <title>Draft genome of Gelidibacter salicanalis PAMC21136.</title>
        <authorList>
            <person name="Park H."/>
        </authorList>
    </citation>
    <scope>NUCLEOTIDE SEQUENCE [LARGE SCALE GENOMIC DNA]</scope>
    <source>
        <strain evidence="1 2">PAMC21136</strain>
    </source>
</reference>
<accession>A0A934KLL3</accession>
<dbReference type="Gene3D" id="2.30.110.10">
    <property type="entry name" value="Electron Transport, Fmn-binding Protein, Chain A"/>
    <property type="match status" value="1"/>
</dbReference>
<dbReference type="InterPro" id="IPR012349">
    <property type="entry name" value="Split_barrel_FMN-bd"/>
</dbReference>
<dbReference type="EMBL" id="JAEHJZ010000029">
    <property type="protein sequence ID" value="MBJ7881422.1"/>
    <property type="molecule type" value="Genomic_DNA"/>
</dbReference>
<name>A0A934KLL3_9FLAO</name>
<sequence>MYITLDATDSKSVLENNYLGHLSYIYQNRPYVVPITYFYDKDRNVIICYSGEGHKMHAMRQNKQVAMNAIDVDALTKWRSVMVHGTFEQLFASEAKSYLHDFSLGVKSLIVEKELKELSFISEFSSKAVNENLPMIFIIKIDEITGKMRKD</sequence>
<evidence type="ECO:0000313" key="2">
    <source>
        <dbReference type="Proteomes" id="UP000662373"/>
    </source>
</evidence>
<dbReference type="Pfam" id="PF12900">
    <property type="entry name" value="Pyridox_ox_2"/>
    <property type="match status" value="1"/>
</dbReference>
<protein>
    <submittedName>
        <fullName evidence="1">Pyridoxamine 5'-phosphate oxidase family protein</fullName>
    </submittedName>
</protein>
<dbReference type="SUPFAM" id="SSF50475">
    <property type="entry name" value="FMN-binding split barrel"/>
    <property type="match status" value="1"/>
</dbReference>
<organism evidence="1 2">
    <name type="scientific">Gelidibacter salicanalis</name>
    <dbReference type="NCBI Taxonomy" id="291193"/>
    <lineage>
        <taxon>Bacteria</taxon>
        <taxon>Pseudomonadati</taxon>
        <taxon>Bacteroidota</taxon>
        <taxon>Flavobacteriia</taxon>
        <taxon>Flavobacteriales</taxon>
        <taxon>Flavobacteriaceae</taxon>
        <taxon>Gelidibacter</taxon>
    </lineage>
</organism>